<sequence>MADVGGARSLQEIIRSRQSDDFIGRRRQRDGFRANLNLEATDPARKFIFALHGQAGIGKTYLLRQLRGIALLDGALVAVTDEHEPDLVALMAAISQQLAGQGGETRGFTQRFTEYRQRRDEVLADPKSPSAARELLTTGAFRVAFSAARSVAGLGVLADAVTPEEAKAWLDEARSFFAGKFRDYADVELLLSPVGELAPLFVDDLRRLAQHRQVVLLFDNFERTSELVEPWLLRLLEGHFGELPTTLLLCIAGQHPLDVNRWGEYSGISVNWRLDPFTAEEARALLRRKGVADEGVAELVLELSGRLPLLVAALADGNGEVRDPSGLAVERFLRWEQDPARRTDVLLAALPRVLDEDVLEVLVGERAAELFDWLRELAFVREGRGRLSYHDVVRAPMVRHGRGRAPGRFVFLHDRLYVHYRDRRRALGWTGQDGWSDEEWRRLLFEELYHRLCASSRQTLHLVMRAGAEACTAGSAQVRRWLDVLEQAGRDSANGAILEHMRNLERIWVSDPAPEALRTRILDLAVMLAPASVSQTVGPGSTSLVQASDIEGGITFTARRDEPGGGSGQADAGQVRDDGSEPHYLVDGDATWGDDDFRIAPPVFGE</sequence>
<dbReference type="SUPFAM" id="SSF52540">
    <property type="entry name" value="P-loop containing nucleoside triphosphate hydrolases"/>
    <property type="match status" value="1"/>
</dbReference>
<evidence type="ECO:0000313" key="3">
    <source>
        <dbReference type="Proteomes" id="UP000294744"/>
    </source>
</evidence>
<evidence type="ECO:0000256" key="1">
    <source>
        <dbReference type="SAM" id="MobiDB-lite"/>
    </source>
</evidence>
<reference evidence="2 3" key="1">
    <citation type="submission" date="2019-03" db="EMBL/GenBank/DDBJ databases">
        <title>Draft genome sequences of novel Actinobacteria.</title>
        <authorList>
            <person name="Sahin N."/>
            <person name="Ay H."/>
            <person name="Saygin H."/>
        </authorList>
    </citation>
    <scope>NUCLEOTIDE SEQUENCE [LARGE SCALE GENOMIC DNA]</scope>
    <source>
        <strain evidence="2 3">16K404</strain>
    </source>
</reference>
<name>A0A4V2Y742_9PSEU</name>
<proteinExistence type="predicted"/>
<dbReference type="AlphaFoldDB" id="A0A4V2Y742"/>
<dbReference type="Proteomes" id="UP000294744">
    <property type="component" value="Unassembled WGS sequence"/>
</dbReference>
<gene>
    <name evidence="2" type="ORF">E1161_18775</name>
</gene>
<protein>
    <submittedName>
        <fullName evidence="2">ATP-binding protein</fullName>
    </submittedName>
</protein>
<organism evidence="2 3">
    <name type="scientific">Saccharopolyspora aridisoli</name>
    <dbReference type="NCBI Taxonomy" id="2530385"/>
    <lineage>
        <taxon>Bacteria</taxon>
        <taxon>Bacillati</taxon>
        <taxon>Actinomycetota</taxon>
        <taxon>Actinomycetes</taxon>
        <taxon>Pseudonocardiales</taxon>
        <taxon>Pseudonocardiaceae</taxon>
        <taxon>Saccharopolyspora</taxon>
    </lineage>
</organism>
<feature type="region of interest" description="Disordered" evidence="1">
    <location>
        <begin position="556"/>
        <end position="591"/>
    </location>
</feature>
<accession>A0A4V2Y742</accession>
<dbReference type="GO" id="GO:0005524">
    <property type="term" value="F:ATP binding"/>
    <property type="evidence" value="ECO:0007669"/>
    <property type="project" value="UniProtKB-KW"/>
</dbReference>
<keyword evidence="3" id="KW-1185">Reference proteome</keyword>
<keyword evidence="2" id="KW-0067">ATP-binding</keyword>
<dbReference type="InterPro" id="IPR027417">
    <property type="entry name" value="P-loop_NTPase"/>
</dbReference>
<dbReference type="Gene3D" id="3.40.50.300">
    <property type="entry name" value="P-loop containing nucleotide triphosphate hydrolases"/>
    <property type="match status" value="1"/>
</dbReference>
<dbReference type="RefSeq" id="WP_132625058.1">
    <property type="nucleotide sequence ID" value="NZ_SMKV01000024.1"/>
</dbReference>
<dbReference type="EMBL" id="SMKV01000024">
    <property type="protein sequence ID" value="TDC90585.1"/>
    <property type="molecule type" value="Genomic_DNA"/>
</dbReference>
<dbReference type="OrthoDB" id="9814944at2"/>
<comment type="caution">
    <text evidence="2">The sequence shown here is derived from an EMBL/GenBank/DDBJ whole genome shotgun (WGS) entry which is preliminary data.</text>
</comment>
<feature type="compositionally biased region" description="Basic and acidic residues" evidence="1">
    <location>
        <begin position="574"/>
        <end position="586"/>
    </location>
</feature>
<keyword evidence="2" id="KW-0547">Nucleotide-binding</keyword>
<evidence type="ECO:0000313" key="2">
    <source>
        <dbReference type="EMBL" id="TDC90585.1"/>
    </source>
</evidence>